<proteinExistence type="inferred from homology"/>
<feature type="compositionally biased region" description="Polar residues" evidence="2">
    <location>
        <begin position="296"/>
        <end position="305"/>
    </location>
</feature>
<keyword evidence="3" id="KW-0812">Transmembrane</keyword>
<dbReference type="CDD" id="cd15846">
    <property type="entry name" value="SNARE_syntaxin17"/>
    <property type="match status" value="1"/>
</dbReference>
<sequence length="315" mass="35873">MALMLTKLCIRRHRAMSSSPENIAIKQPIRRLEIQINNFNVAIPHHVDLLKRHKTNIQKYQAQHDWEKMRREHINVARIIKQLKELLYQMDTLRAHVLDSDINQFDKLTANARMSILNAIKEYMELELNLPMSPESSINEDQANSYPLDNTYIQLQKEQQDLQHQEACLHAWNTLQGDIHQLHQLFVDFNKIVDDQKELVNSAEDDIVEANINVKEGEKFLEKAARYKVAMYPLAGAVIGSCIGGPIGLLAGLKVGGLTAIGCGILGFTGASILKKKEIEMQKSKSVVEHELTEQKPIQRSSSLPENLKETKKEL</sequence>
<evidence type="ECO:0000313" key="5">
    <source>
        <dbReference type="EMBL" id="PBC26905.1"/>
    </source>
</evidence>
<dbReference type="InterPro" id="IPR000727">
    <property type="entry name" value="T_SNARE_dom"/>
</dbReference>
<dbReference type="GO" id="GO:0048278">
    <property type="term" value="P:vesicle docking"/>
    <property type="evidence" value="ECO:0007669"/>
    <property type="project" value="TreeGrafter"/>
</dbReference>
<dbReference type="PROSITE" id="PS50192">
    <property type="entry name" value="T_SNARE"/>
    <property type="match status" value="1"/>
</dbReference>
<evidence type="ECO:0000256" key="3">
    <source>
        <dbReference type="SAM" id="Phobius"/>
    </source>
</evidence>
<keyword evidence="6" id="KW-1185">Reference proteome</keyword>
<dbReference type="PANTHER" id="PTHR19957:SF139">
    <property type="entry name" value="SYNTAXIN-17"/>
    <property type="match status" value="1"/>
</dbReference>
<dbReference type="GO" id="GO:0006906">
    <property type="term" value="P:vesicle fusion"/>
    <property type="evidence" value="ECO:0007669"/>
    <property type="project" value="TreeGrafter"/>
</dbReference>
<dbReference type="InterPro" id="IPR059001">
    <property type="entry name" value="STX17_N"/>
</dbReference>
<accession>A0A2A3E5D2</accession>
<evidence type="ECO:0000256" key="1">
    <source>
        <dbReference type="ARBA" id="ARBA00009063"/>
    </source>
</evidence>
<feature type="compositionally biased region" description="Basic and acidic residues" evidence="2">
    <location>
        <begin position="285"/>
        <end position="294"/>
    </location>
</feature>
<dbReference type="GO" id="GO:0005484">
    <property type="term" value="F:SNAP receptor activity"/>
    <property type="evidence" value="ECO:0007669"/>
    <property type="project" value="TreeGrafter"/>
</dbReference>
<dbReference type="AlphaFoldDB" id="A0A2A3E5D2"/>
<dbReference type="EMBL" id="KZ288364">
    <property type="protein sequence ID" value="PBC26905.1"/>
    <property type="molecule type" value="Genomic_DNA"/>
</dbReference>
<dbReference type="GO" id="GO:0000149">
    <property type="term" value="F:SNARE binding"/>
    <property type="evidence" value="ECO:0007669"/>
    <property type="project" value="TreeGrafter"/>
</dbReference>
<feature type="transmembrane region" description="Helical" evidence="3">
    <location>
        <begin position="229"/>
        <end position="249"/>
    </location>
</feature>
<dbReference type="GO" id="GO:0031201">
    <property type="term" value="C:SNARE complex"/>
    <property type="evidence" value="ECO:0007669"/>
    <property type="project" value="TreeGrafter"/>
</dbReference>
<name>A0A2A3E5D2_APICC</name>
<dbReference type="GO" id="GO:0000421">
    <property type="term" value="C:autophagosome membrane"/>
    <property type="evidence" value="ECO:0007669"/>
    <property type="project" value="TreeGrafter"/>
</dbReference>
<evidence type="ECO:0000256" key="2">
    <source>
        <dbReference type="SAM" id="MobiDB-lite"/>
    </source>
</evidence>
<feature type="transmembrane region" description="Helical" evidence="3">
    <location>
        <begin position="255"/>
        <end position="274"/>
    </location>
</feature>
<protein>
    <submittedName>
        <fullName evidence="5">Syntaxin-17</fullName>
    </submittedName>
</protein>
<keyword evidence="3" id="KW-0472">Membrane</keyword>
<dbReference type="GO" id="GO:0006887">
    <property type="term" value="P:exocytosis"/>
    <property type="evidence" value="ECO:0007669"/>
    <property type="project" value="TreeGrafter"/>
</dbReference>
<evidence type="ECO:0000259" key="4">
    <source>
        <dbReference type="PROSITE" id="PS50192"/>
    </source>
</evidence>
<dbReference type="GO" id="GO:0005886">
    <property type="term" value="C:plasma membrane"/>
    <property type="evidence" value="ECO:0007669"/>
    <property type="project" value="TreeGrafter"/>
</dbReference>
<comment type="similarity">
    <text evidence="1">Belongs to the syntaxin family.</text>
</comment>
<evidence type="ECO:0000313" key="6">
    <source>
        <dbReference type="Proteomes" id="UP000242457"/>
    </source>
</evidence>
<organism evidence="5 6">
    <name type="scientific">Apis cerana cerana</name>
    <name type="common">Oriental honeybee</name>
    <dbReference type="NCBI Taxonomy" id="94128"/>
    <lineage>
        <taxon>Eukaryota</taxon>
        <taxon>Metazoa</taxon>
        <taxon>Ecdysozoa</taxon>
        <taxon>Arthropoda</taxon>
        <taxon>Hexapoda</taxon>
        <taxon>Insecta</taxon>
        <taxon>Pterygota</taxon>
        <taxon>Neoptera</taxon>
        <taxon>Endopterygota</taxon>
        <taxon>Hymenoptera</taxon>
        <taxon>Apocrita</taxon>
        <taxon>Aculeata</taxon>
        <taxon>Apoidea</taxon>
        <taxon>Anthophila</taxon>
        <taxon>Apidae</taxon>
        <taxon>Apis</taxon>
    </lineage>
</organism>
<dbReference type="GO" id="GO:0006886">
    <property type="term" value="P:intracellular protein transport"/>
    <property type="evidence" value="ECO:0007669"/>
    <property type="project" value="TreeGrafter"/>
</dbReference>
<reference evidence="5 6" key="1">
    <citation type="submission" date="2014-07" db="EMBL/GenBank/DDBJ databases">
        <title>Genomic and transcriptomic analysis on Apis cerana provide comprehensive insights into honey bee biology.</title>
        <authorList>
            <person name="Diao Q."/>
            <person name="Sun L."/>
            <person name="Zheng H."/>
            <person name="Zheng H."/>
            <person name="Xu S."/>
            <person name="Wang S."/>
            <person name="Zeng Z."/>
            <person name="Hu F."/>
            <person name="Su S."/>
            <person name="Wu J."/>
        </authorList>
    </citation>
    <scope>NUCLEOTIDE SEQUENCE [LARGE SCALE GENOMIC DNA]</scope>
    <source>
        <tissue evidence="5">Pupae without intestine</tissue>
    </source>
</reference>
<dbReference type="OrthoDB" id="10035606at2759"/>
<feature type="region of interest" description="Disordered" evidence="2">
    <location>
        <begin position="285"/>
        <end position="315"/>
    </location>
</feature>
<dbReference type="Pfam" id="PF26585">
    <property type="entry name" value="STX17_N"/>
    <property type="match status" value="1"/>
</dbReference>
<dbReference type="InterPro" id="IPR010989">
    <property type="entry name" value="SNARE"/>
</dbReference>
<dbReference type="InterPro" id="IPR028676">
    <property type="entry name" value="STX17_SNARE"/>
</dbReference>
<dbReference type="GO" id="GO:0012505">
    <property type="term" value="C:endomembrane system"/>
    <property type="evidence" value="ECO:0007669"/>
    <property type="project" value="TreeGrafter"/>
</dbReference>
<dbReference type="SUPFAM" id="SSF47661">
    <property type="entry name" value="t-snare proteins"/>
    <property type="match status" value="1"/>
</dbReference>
<dbReference type="STRING" id="94128.A0A2A3E5D2"/>
<gene>
    <name evidence="5" type="ORF">APICC_01060</name>
</gene>
<dbReference type="SMART" id="SM00397">
    <property type="entry name" value="t_SNARE"/>
    <property type="match status" value="1"/>
</dbReference>
<dbReference type="Proteomes" id="UP000242457">
    <property type="component" value="Unassembled WGS sequence"/>
</dbReference>
<feature type="domain" description="T-SNARE coiled-coil homology" evidence="4">
    <location>
        <begin position="175"/>
        <end position="224"/>
    </location>
</feature>
<dbReference type="InterPro" id="IPR045242">
    <property type="entry name" value="Syntaxin"/>
</dbReference>
<dbReference type="Gene3D" id="1.20.5.110">
    <property type="match status" value="1"/>
</dbReference>
<dbReference type="PANTHER" id="PTHR19957">
    <property type="entry name" value="SYNTAXIN"/>
    <property type="match status" value="1"/>
</dbReference>
<keyword evidence="3" id="KW-1133">Transmembrane helix</keyword>